<dbReference type="Proteomes" id="UP000654471">
    <property type="component" value="Unassembled WGS sequence"/>
</dbReference>
<proteinExistence type="predicted"/>
<accession>A0ABQ2VRP5</accession>
<gene>
    <name evidence="2" type="ORF">GCM10010211_84620</name>
</gene>
<organism evidence="2 3">
    <name type="scientific">Streptomyces albospinus</name>
    <dbReference type="NCBI Taxonomy" id="285515"/>
    <lineage>
        <taxon>Bacteria</taxon>
        <taxon>Bacillati</taxon>
        <taxon>Actinomycetota</taxon>
        <taxon>Actinomycetes</taxon>
        <taxon>Kitasatosporales</taxon>
        <taxon>Streptomycetaceae</taxon>
        <taxon>Streptomyces</taxon>
    </lineage>
</organism>
<reference evidence="3" key="1">
    <citation type="journal article" date="2019" name="Int. J. Syst. Evol. Microbiol.">
        <title>The Global Catalogue of Microorganisms (GCM) 10K type strain sequencing project: providing services to taxonomists for standard genome sequencing and annotation.</title>
        <authorList>
            <consortium name="The Broad Institute Genomics Platform"/>
            <consortium name="The Broad Institute Genome Sequencing Center for Infectious Disease"/>
            <person name="Wu L."/>
            <person name="Ma J."/>
        </authorList>
    </citation>
    <scope>NUCLEOTIDE SEQUENCE [LARGE SCALE GENOMIC DNA]</scope>
    <source>
        <strain evidence="3">JCM 3399</strain>
    </source>
</reference>
<dbReference type="EMBL" id="BMRP01000098">
    <property type="protein sequence ID" value="GGV04556.1"/>
    <property type="molecule type" value="Genomic_DNA"/>
</dbReference>
<evidence type="ECO:0000313" key="3">
    <source>
        <dbReference type="Proteomes" id="UP000654471"/>
    </source>
</evidence>
<protein>
    <submittedName>
        <fullName evidence="2">Uncharacterized protein</fullName>
    </submittedName>
</protein>
<keyword evidence="3" id="KW-1185">Reference proteome</keyword>
<evidence type="ECO:0000256" key="1">
    <source>
        <dbReference type="SAM" id="MobiDB-lite"/>
    </source>
</evidence>
<name>A0ABQ2VRP5_9ACTN</name>
<comment type="caution">
    <text evidence="2">The sequence shown here is derived from an EMBL/GenBank/DDBJ whole genome shotgun (WGS) entry which is preliminary data.</text>
</comment>
<sequence>MPPALSTAQRPYVDGALSRPTGRQTTRGTATSIYIYIHDPHTNTLELRWHPQDAGPSDTH</sequence>
<feature type="region of interest" description="Disordered" evidence="1">
    <location>
        <begin position="1"/>
        <end position="28"/>
    </location>
</feature>
<evidence type="ECO:0000313" key="2">
    <source>
        <dbReference type="EMBL" id="GGV04556.1"/>
    </source>
</evidence>